<dbReference type="OMA" id="YIEYDIN"/>
<protein>
    <submittedName>
        <fullName evidence="3">Uncharacterized protein</fullName>
    </submittedName>
</protein>
<feature type="compositionally biased region" description="Polar residues" evidence="2">
    <location>
        <begin position="251"/>
        <end position="268"/>
    </location>
</feature>
<gene>
    <name evidence="3" type="ORF">PKNOH_S120145000</name>
</gene>
<feature type="compositionally biased region" description="Basic and acidic residues" evidence="2">
    <location>
        <begin position="1055"/>
        <end position="1114"/>
    </location>
</feature>
<proteinExistence type="predicted"/>
<sequence>MDQGVEESGRGGVESSGNHACPNPFVNSSKYINGHLYKKSKDVSMQNGNGNGFILGGSGAPIEYETSTVSTSRIGEEVDYFHQNECKGGGIPHGDPAVQRSDIPNGDGITHMNGSINRKNIMNGSDANNMPYNSYSSKLVGTMVDSCSRHHVNGNIDPCHNGSEKGAKVTEHVIGSVNSINESMHGEGKYGKFLGVEEVGYPEPLFDECDKSIQENVDLGLISSMKSSGEMHFGSVNMEEGDGPSEDYHHSSQSNGTSAPRRSEQVPNGYSENKIISHKTDSVVQVKKKKNVTFTSENDVFSISPGVSKEDTFGYYSNGVTANGVISNGVISNGVISNGVISNGVISNGVISNGVISNGVISNGVISNGVNGMPNGGCVVQEEEQSPVGSTNLKKTHTSVYSTTSGSDVNNQIDATGDMYNFITLKQNNNNYHPNSVNNNYIEYDINNNGPFFPSMSSGFKSDSMTSNTFGSIDVGTVVENMDHPPQEGDISSPAAQAMSNGAYSVCSTGPQEWVYKHGSQGEDQSGNVPNVVSGSLVNGDLPNGDMPNGDMPNGDLPNGDPRGETPISENPVNEQEAKGDAGGATYFPAQVPNASDTAVNAMYDSSSYRSNGAKWKDLPLSGESMNTGTNGMSGRGGTVNKNDKSAPLNGKVKQMIEQHKGNARSKNVSFSKKLVFSKSKEKIKMSNYPSNVVNPTGGINQPHRFINGHPHTLSANMPPMGSPPKRGVHTTNMSGMYGISQGENGMVDMKNEFLMRYLSDVEKMYQIRERIKQYEKKVSKNRTNVREGRNIAGDARRSGNSSSLINYYNILELLYRSSVKKKNMNDKRIRTLLYVFKYIKNIERRRKKKKKIYLFDATTLHRLNKQVDLYIDFVERREYRSDLAAHLRRWDGILLGEPDKKETISLGGSEVKPSDEKPVEEKPVEEKPVEEKPVEEKPVEEKPVEEKVNDKRQRDGGPRAKKGIHMQSKFIQNLLKKKSNLYCSSPGNVDQVHSESFYFQHALKQVNYLSNLLVYMHFILLKYVSIFSLSEWNALLFRDIDSFNCGQWGRSTEEVKEEIKEGADKEGADKEGTDKEGVDKEEVDKEEVDKEGVDKEGVDKEEVTEEGADKEKVDEEEVNVVTEQVTEPTETMNDAPPVVASMATENEKSTSANEPGEFRLDAATVEKLNPLRINRENTIDINYYEYVIEPFDFFFYENVYNEICTYVEMGRNSAAISDEVGASNATAQLLKNLPYQYYEFVEILKKEIMNVRDLIYRNRYIRYIFYYIYRNNNHDLLNSVNHIFQTEKKKIQLYKLQMKMRYNIFLSRFFEHEYVIVKCPSKEKRDEEFESCGLNFIEAKEKLFRCLFGSYREYYCAYQARIERLRGGMRRALGIPDERFPYLRKKIAFYSELFEDLKRRFADRVNGKEVNGKEVNEQEVNDIWADDGGVHDGGANEWNMCHPHDRKKLTFDVAYQYVEYMFQKKYALIINSEKNNSRKLKAAYIVKRNLKDRENLIIVTSVLNIIKWKSLFQTFENVTVYLNEESILENKIQTEEKNLIICVDFLPKIIHVPCDVIILDMSHFNLLNRISILNDLRFLNFSRRIIIMNNVLDENWSLLSSLFFLNSSFFDNTIISRIQLSQSEEDKKILGHLMRGFVEHFCVINREKIDSPHDNPNGQVVTNPTNMVVSPGMSHAARKKTRFLITYMSGIQKFIYDKVNEEDKLEASVHPLLLLDENNFFLKDFNISEKFDLLKNIIKKFHMLRKRILLCYSGRDKLEKLIKMLLYVNLLNDTSIVTSFDIERDKDSINVEQYDVAVVVNNHVEYLTFFKDKDIACYLLISAFTKEEEEILDTFKHKKEVHFYKKRKEELMRSGKSCRDSIYRYYINNMLSENDEQFLLFNIIDQKEKVYCNTSYDEVVLPTCFVSTLTHCEEALGYSEHWQDIKNAHSFWNFNNFNRDKVIFYLDRKNTVYDKYQNVVCPISEEYISPPQIYYYLTNPMNEKNTFNNCLSLAIDEIIQEMNRKKELDEFDEMKKMTLLNIKEKASKKYFSSIRKVEKILSEFLNENKKKSFERFLKGCESYGQVITKCKEKLFVTFNKTYNIHFKYFEDFWLGEEKERREKWRKLWDLHEAKEDDNRNNNTINNNSNNDNNHQTDNTDNHNNHNQHNNNNNGDNISGPSGENNLGNGADTSGNNNDADDLINSVFNTTVNEKNDTNDKYQANNAFAEDEKTKNEINFLEKKNFRIRLSSQLFDEKEFDQLFMDRKRICLPNDDNLKDDNNSCSLEEKKEEKDKKTCLYIERKESEEPCHV</sequence>
<feature type="region of interest" description="Disordered" evidence="2">
    <location>
        <begin position="2117"/>
        <end position="2183"/>
    </location>
</feature>
<feature type="compositionally biased region" description="Basic and acidic residues" evidence="2">
    <location>
        <begin position="913"/>
        <end position="959"/>
    </location>
</feature>
<feature type="compositionally biased region" description="Low complexity" evidence="2">
    <location>
        <begin position="1120"/>
        <end position="1132"/>
    </location>
</feature>
<feature type="compositionally biased region" description="Low complexity" evidence="2">
    <location>
        <begin position="2121"/>
        <end position="2137"/>
    </location>
</feature>
<feature type="region of interest" description="Disordered" evidence="2">
    <location>
        <begin position="625"/>
        <end position="646"/>
    </location>
</feature>
<evidence type="ECO:0000256" key="2">
    <source>
        <dbReference type="SAM" id="MobiDB-lite"/>
    </source>
</evidence>
<name>A0A1Y3DNY7_PLAKN</name>
<dbReference type="VEuPathDB" id="PlasmoDB:PKA1H_090032000"/>
<dbReference type="VEuPathDB" id="PlasmoDB:PKNH_0926000"/>
<accession>A0A1Y3DNY7</accession>
<dbReference type="OrthoDB" id="8069108at2759"/>
<feature type="region of interest" description="Disordered" evidence="2">
    <location>
        <begin position="905"/>
        <end position="963"/>
    </location>
</feature>
<feature type="region of interest" description="Disordered" evidence="2">
    <location>
        <begin position="516"/>
        <end position="579"/>
    </location>
</feature>
<feature type="compositionally biased region" description="Low complexity" evidence="2">
    <location>
        <begin position="2145"/>
        <end position="2157"/>
    </location>
</feature>
<feature type="region of interest" description="Disordered" evidence="2">
    <location>
        <begin position="1055"/>
        <end position="1136"/>
    </location>
</feature>
<feature type="region of interest" description="Disordered" evidence="2">
    <location>
        <begin position="232"/>
        <end position="268"/>
    </location>
</feature>
<evidence type="ECO:0000313" key="4">
    <source>
        <dbReference type="Proteomes" id="UP000195012"/>
    </source>
</evidence>
<dbReference type="EMBL" id="NETL01000026">
    <property type="protein sequence ID" value="OTN64938.1"/>
    <property type="molecule type" value="Genomic_DNA"/>
</dbReference>
<feature type="compositionally biased region" description="Polar residues" evidence="2">
    <location>
        <begin position="522"/>
        <end position="537"/>
    </location>
</feature>
<dbReference type="InterPro" id="IPR008164">
    <property type="entry name" value="XGLTT_rpt"/>
</dbReference>
<evidence type="ECO:0000256" key="1">
    <source>
        <dbReference type="SAM" id="Coils"/>
    </source>
</evidence>
<dbReference type="Proteomes" id="UP000195012">
    <property type="component" value="Unassembled WGS sequence"/>
</dbReference>
<reference evidence="3 4" key="1">
    <citation type="submission" date="2017-05" db="EMBL/GenBank/DDBJ databases">
        <title>PacBio assembly of a Plasmodium knowlesi genome sequence with Hi-C correction and manual annotation of the SICAvar gene family.</title>
        <authorList>
            <person name="Lapp S.A."/>
            <person name="Geraldo J.A."/>
            <person name="Chien J.-T."/>
            <person name="Ay F."/>
            <person name="Pakala S.B."/>
            <person name="Batugedara G."/>
            <person name="Humphrey J.C."/>
            <person name="Debarry J.D."/>
            <person name="Le Roch K.G."/>
            <person name="Galinski M.R."/>
            <person name="Kissinger J.C."/>
        </authorList>
    </citation>
    <scope>NUCLEOTIDE SEQUENCE [LARGE SCALE GENOMIC DNA]</scope>
    <source>
        <strain evidence="4">Malayan Strain Pk1 (A+)</strain>
    </source>
</reference>
<feature type="region of interest" description="Disordered" evidence="2">
    <location>
        <begin position="1"/>
        <end position="25"/>
    </location>
</feature>
<comment type="caution">
    <text evidence="3">The sequence shown here is derived from an EMBL/GenBank/DDBJ whole genome shotgun (WGS) entry which is preliminary data.</text>
</comment>
<feature type="coiled-coil region" evidence="1">
    <location>
        <begin position="2192"/>
        <end position="2224"/>
    </location>
</feature>
<dbReference type="Pfam" id="PF01744">
    <property type="entry name" value="GLTT"/>
    <property type="match status" value="1"/>
</dbReference>
<evidence type="ECO:0000313" key="3">
    <source>
        <dbReference type="EMBL" id="OTN64938.1"/>
    </source>
</evidence>
<dbReference type="VEuPathDB" id="PlasmoDB:PKNOH_S120145000"/>
<dbReference type="eggNOG" id="ENOG502S86I">
    <property type="taxonomic scope" value="Eukaryota"/>
</dbReference>
<organism evidence="3 4">
    <name type="scientific">Plasmodium knowlesi</name>
    <dbReference type="NCBI Taxonomy" id="5850"/>
    <lineage>
        <taxon>Eukaryota</taxon>
        <taxon>Sar</taxon>
        <taxon>Alveolata</taxon>
        <taxon>Apicomplexa</taxon>
        <taxon>Aconoidasida</taxon>
        <taxon>Haemosporida</taxon>
        <taxon>Plasmodiidae</taxon>
        <taxon>Plasmodium</taxon>
        <taxon>Plasmodium (Plasmodium)</taxon>
    </lineage>
</organism>
<keyword evidence="1" id="KW-0175">Coiled coil</keyword>
<feature type="compositionally biased region" description="Polar residues" evidence="2">
    <location>
        <begin position="2159"/>
        <end position="2178"/>
    </location>
</feature>